<evidence type="ECO:0000256" key="5">
    <source>
        <dbReference type="ARBA" id="ARBA00022512"/>
    </source>
</evidence>
<dbReference type="GO" id="GO:0042973">
    <property type="term" value="F:glucan endo-1,3-beta-D-glucosidase activity"/>
    <property type="evidence" value="ECO:0007669"/>
    <property type="project" value="TreeGrafter"/>
</dbReference>
<keyword evidence="5" id="KW-0134">Cell wall</keyword>
<feature type="region of interest" description="Disordered" evidence="15">
    <location>
        <begin position="41"/>
        <end position="181"/>
    </location>
</feature>
<dbReference type="SUPFAM" id="SSF51445">
    <property type="entry name" value="(Trans)glycosidases"/>
    <property type="match status" value="1"/>
</dbReference>
<keyword evidence="17" id="KW-1185">Reference proteome</keyword>
<proteinExistence type="inferred from homology"/>
<dbReference type="RefSeq" id="XP_016224244.1">
    <property type="nucleotide sequence ID" value="XM_016368456.1"/>
</dbReference>
<dbReference type="HOGENOM" id="CLU_027285_2_0_1"/>
<evidence type="ECO:0000313" key="16">
    <source>
        <dbReference type="EMBL" id="KIV92670.1"/>
    </source>
</evidence>
<dbReference type="GeneID" id="27321788"/>
<feature type="compositionally biased region" description="Low complexity" evidence="15">
    <location>
        <begin position="369"/>
        <end position="386"/>
    </location>
</feature>
<sequence>MRAVTFAAAGAAVIVSVNAASHAKHMHAKLHARDTWADWDSTSSSVEVEPVTSTKGNGGWTEPSKSSTPVAPTTTTSSQGGWPKTTTTSSESVSPSTTDSEDSWADWESSTSSSKPVDPTTTATTTSTEEGSWLNWASSSTSDTPVELTSTTSADEPWLDWTSSTSSVPSVPATSTDENTWADWETTVPVDPVPTTTVDPDQTWGDWSEPTLTITLKSTITETIWVRPVESTDAASWEDWKAVTSVPAEPTTSVPAEPTTSAPVISVITSTIVPGWSSAGWFGPAWDVPAGECAVSIITSYGLPTWNPVPDASTTESQTWADWESATSSVPAEETTTETSATWADWESTTSSVPAADTTTESATWADWESTTSSVPVEETTTESATWADWESTTSVPAEPTSSAAESDWLDWTTSTESSAAPTGGWGDKSTASSSVVVETSHTGSWPAPTGNYAGITPNGNSWGLTYSPYTAQSGCKDAATVAKDLAIIASKGFTTVRVYSTDCGTLENIGKSAADNGLKLIIGVWVDSEGFGAAKSQVDEIVAWAKWDIVELIVVGNEVIFNNIASASDLANFVSQSKWAFRSAGYEGPVTTTEPLTVWGDKTNSDALASVMDVVGANLYAFFNAQISADKAGGFIQAQINELNGIFSGKSIYVLESGWPHAGEANGAAVPSPENQVVALKGIQAAVGAQVVFLSYEDEPWKEPGEFGVERFWGCVNVF</sequence>
<dbReference type="OrthoDB" id="4082933at2759"/>
<evidence type="ECO:0000256" key="4">
    <source>
        <dbReference type="ARBA" id="ARBA00012744"/>
    </source>
</evidence>
<gene>
    <name evidence="16" type="ORF">PV10_03943</name>
</gene>
<evidence type="ECO:0000256" key="2">
    <source>
        <dbReference type="ARBA" id="ARBA00004191"/>
    </source>
</evidence>
<name>A0A0D1WTW8_EXOME</name>
<keyword evidence="6" id="KW-0964">Secreted</keyword>
<dbReference type="OMA" id="WADWEST"/>
<dbReference type="GO" id="GO:0005576">
    <property type="term" value="C:extracellular region"/>
    <property type="evidence" value="ECO:0007669"/>
    <property type="project" value="TreeGrafter"/>
</dbReference>
<protein>
    <recommendedName>
        <fullName evidence="11">Probable beta-glucosidase btgE</fullName>
        <ecNumber evidence="4">3.2.1.21</ecNumber>
    </recommendedName>
    <alternativeName>
        <fullName evidence="12">Beta-D-glucoside glucohydrolase btgE</fullName>
    </alternativeName>
    <alternativeName>
        <fullName evidence="14">Cellobiase btgE</fullName>
    </alternativeName>
    <alternativeName>
        <fullName evidence="13">Gentiobiase btgE</fullName>
    </alternativeName>
</protein>
<reference evidence="16 17" key="1">
    <citation type="submission" date="2015-01" db="EMBL/GenBank/DDBJ databases">
        <title>The Genome Sequence of Exophiala mesophila CBS40295.</title>
        <authorList>
            <consortium name="The Broad Institute Genomics Platform"/>
            <person name="Cuomo C."/>
            <person name="de Hoog S."/>
            <person name="Gorbushina A."/>
            <person name="Stielow B."/>
            <person name="Teixiera M."/>
            <person name="Abouelleil A."/>
            <person name="Chapman S.B."/>
            <person name="Priest M."/>
            <person name="Young S.K."/>
            <person name="Wortman J."/>
            <person name="Nusbaum C."/>
            <person name="Birren B."/>
        </authorList>
    </citation>
    <scope>NUCLEOTIDE SEQUENCE [LARGE SCALE GENOMIC DNA]</scope>
    <source>
        <strain evidence="16 17">CBS 40295</strain>
    </source>
</reference>
<dbReference type="PANTHER" id="PTHR16631:SF24">
    <property type="entry name" value="FAMILY 17 GLUCOSIDASE SCW11-RELATED"/>
    <property type="match status" value="1"/>
</dbReference>
<keyword evidence="9" id="KW-0326">Glycosidase</keyword>
<dbReference type="Gene3D" id="3.20.20.80">
    <property type="entry name" value="Glycosidases"/>
    <property type="match status" value="2"/>
</dbReference>
<feature type="compositionally biased region" description="Low complexity" evidence="15">
    <location>
        <begin position="41"/>
        <end position="54"/>
    </location>
</feature>
<evidence type="ECO:0000256" key="15">
    <source>
        <dbReference type="SAM" id="MobiDB-lite"/>
    </source>
</evidence>
<evidence type="ECO:0000256" key="8">
    <source>
        <dbReference type="ARBA" id="ARBA00022801"/>
    </source>
</evidence>
<dbReference type="PANTHER" id="PTHR16631">
    <property type="entry name" value="GLUCAN 1,3-BETA-GLUCOSIDASE"/>
    <property type="match status" value="1"/>
</dbReference>
<feature type="compositionally biased region" description="Polar residues" evidence="15">
    <location>
        <begin position="347"/>
        <end position="363"/>
    </location>
</feature>
<keyword evidence="8" id="KW-0378">Hydrolase</keyword>
<dbReference type="EMBL" id="KN847522">
    <property type="protein sequence ID" value="KIV92670.1"/>
    <property type="molecule type" value="Genomic_DNA"/>
</dbReference>
<evidence type="ECO:0000256" key="6">
    <source>
        <dbReference type="ARBA" id="ARBA00022525"/>
    </source>
</evidence>
<feature type="compositionally biased region" description="Low complexity" evidence="15">
    <location>
        <begin position="162"/>
        <end position="176"/>
    </location>
</feature>
<dbReference type="Proteomes" id="UP000054302">
    <property type="component" value="Unassembled WGS sequence"/>
</dbReference>
<feature type="region of interest" description="Disordered" evidence="15">
    <location>
        <begin position="322"/>
        <end position="444"/>
    </location>
</feature>
<dbReference type="GO" id="GO:0009986">
    <property type="term" value="C:cell surface"/>
    <property type="evidence" value="ECO:0007669"/>
    <property type="project" value="TreeGrafter"/>
</dbReference>
<comment type="catalytic activity">
    <reaction evidence="1">
        <text>Hydrolysis of terminal, non-reducing beta-D-glucosyl residues with release of beta-D-glucose.</text>
        <dbReference type="EC" id="3.2.1.21"/>
    </reaction>
</comment>
<feature type="compositionally biased region" description="Low complexity" evidence="15">
    <location>
        <begin position="63"/>
        <end position="78"/>
    </location>
</feature>
<evidence type="ECO:0000256" key="12">
    <source>
        <dbReference type="ARBA" id="ARBA00041495"/>
    </source>
</evidence>
<comment type="subcellular location">
    <subcellularLocation>
        <location evidence="2">Secreted</location>
        <location evidence="2">Cell wall</location>
    </subcellularLocation>
</comment>
<feature type="compositionally biased region" description="Polar residues" evidence="15">
    <location>
        <begin position="412"/>
        <end position="421"/>
    </location>
</feature>
<feature type="compositionally biased region" description="Low complexity" evidence="15">
    <location>
        <begin position="85"/>
        <end position="98"/>
    </location>
</feature>
<evidence type="ECO:0000256" key="1">
    <source>
        <dbReference type="ARBA" id="ARBA00000448"/>
    </source>
</evidence>
<comment type="similarity">
    <text evidence="3">Belongs to the glycosyl hydrolase 17 family.</text>
</comment>
<evidence type="ECO:0000256" key="3">
    <source>
        <dbReference type="ARBA" id="ARBA00008773"/>
    </source>
</evidence>
<feature type="compositionally biased region" description="Low complexity" evidence="15">
    <location>
        <begin position="324"/>
        <end position="344"/>
    </location>
</feature>
<feature type="compositionally biased region" description="Polar residues" evidence="15">
    <location>
        <begin position="391"/>
        <end position="405"/>
    </location>
</feature>
<dbReference type="InterPro" id="IPR017853">
    <property type="entry name" value="GH"/>
</dbReference>
<accession>A0A0D1WTW8</accession>
<feature type="compositionally biased region" description="Polar residues" evidence="15">
    <location>
        <begin position="135"/>
        <end position="154"/>
    </location>
</feature>
<organism evidence="16 17">
    <name type="scientific">Exophiala mesophila</name>
    <name type="common">Black yeast-like fungus</name>
    <dbReference type="NCBI Taxonomy" id="212818"/>
    <lineage>
        <taxon>Eukaryota</taxon>
        <taxon>Fungi</taxon>
        <taxon>Dikarya</taxon>
        <taxon>Ascomycota</taxon>
        <taxon>Pezizomycotina</taxon>
        <taxon>Eurotiomycetes</taxon>
        <taxon>Chaetothyriomycetidae</taxon>
        <taxon>Chaetothyriales</taxon>
        <taxon>Herpotrichiellaceae</taxon>
        <taxon>Exophiala</taxon>
    </lineage>
</organism>
<evidence type="ECO:0000313" key="17">
    <source>
        <dbReference type="Proteomes" id="UP000054302"/>
    </source>
</evidence>
<evidence type="ECO:0000256" key="13">
    <source>
        <dbReference type="ARBA" id="ARBA00041516"/>
    </source>
</evidence>
<feature type="compositionally biased region" description="Low complexity" evidence="15">
    <location>
        <begin position="430"/>
        <end position="444"/>
    </location>
</feature>
<dbReference type="AlphaFoldDB" id="A0A0D1WTW8"/>
<evidence type="ECO:0000256" key="14">
    <source>
        <dbReference type="ARBA" id="ARBA00042762"/>
    </source>
</evidence>
<evidence type="ECO:0000256" key="10">
    <source>
        <dbReference type="ARBA" id="ARBA00024983"/>
    </source>
</evidence>
<dbReference type="GO" id="GO:0009277">
    <property type="term" value="C:fungal-type cell wall"/>
    <property type="evidence" value="ECO:0007669"/>
    <property type="project" value="TreeGrafter"/>
</dbReference>
<evidence type="ECO:0000256" key="11">
    <source>
        <dbReference type="ARBA" id="ARBA00039284"/>
    </source>
</evidence>
<dbReference type="VEuPathDB" id="FungiDB:PV10_03943"/>
<evidence type="ECO:0000256" key="7">
    <source>
        <dbReference type="ARBA" id="ARBA00022729"/>
    </source>
</evidence>
<feature type="compositionally biased region" description="Low complexity" evidence="15">
    <location>
        <begin position="106"/>
        <end position="128"/>
    </location>
</feature>
<dbReference type="InterPro" id="IPR050732">
    <property type="entry name" value="Beta-glucan_modifiers"/>
</dbReference>
<evidence type="ECO:0000256" key="9">
    <source>
        <dbReference type="ARBA" id="ARBA00023295"/>
    </source>
</evidence>
<keyword evidence="7" id="KW-0732">Signal</keyword>
<dbReference type="GO" id="GO:0071555">
    <property type="term" value="P:cell wall organization"/>
    <property type="evidence" value="ECO:0007669"/>
    <property type="project" value="TreeGrafter"/>
</dbReference>
<dbReference type="STRING" id="212818.A0A0D1WTW8"/>
<dbReference type="EC" id="3.2.1.21" evidence="4"/>
<comment type="function">
    <text evidence="10">Beta-glucosidases are one of a number of cellulolytic enzymes involved in the degradation of cellulosic biomass. Catalyzes the last step releasing glucose from the inhibitory cellobiose.</text>
</comment>